<keyword evidence="9" id="KW-1185">Reference proteome</keyword>
<evidence type="ECO:0000256" key="5">
    <source>
        <dbReference type="PIRSR" id="PIRSR000097-2"/>
    </source>
</evidence>
<dbReference type="RefSeq" id="XP_019016797.1">
    <property type="nucleotide sequence ID" value="XM_019164412.1"/>
</dbReference>
<dbReference type="InterPro" id="IPR044494">
    <property type="entry name" value="AKR3C2/3"/>
</dbReference>
<organism evidence="8 9">
    <name type="scientific">Pichia membranifaciens NRRL Y-2026</name>
    <dbReference type="NCBI Taxonomy" id="763406"/>
    <lineage>
        <taxon>Eukaryota</taxon>
        <taxon>Fungi</taxon>
        <taxon>Dikarya</taxon>
        <taxon>Ascomycota</taxon>
        <taxon>Saccharomycotina</taxon>
        <taxon>Pichiomycetes</taxon>
        <taxon>Pichiales</taxon>
        <taxon>Pichiaceae</taxon>
        <taxon>Pichia</taxon>
    </lineage>
</organism>
<dbReference type="SUPFAM" id="SSF51430">
    <property type="entry name" value="NAD(P)-linked oxidoreductase"/>
    <property type="match status" value="1"/>
</dbReference>
<dbReference type="InterPro" id="IPR018170">
    <property type="entry name" value="Aldo/ket_reductase_CS"/>
</dbReference>
<feature type="binding site" evidence="5">
    <location>
        <position position="146"/>
    </location>
    <ligand>
        <name>substrate</name>
    </ligand>
</feature>
<dbReference type="EMBL" id="KV454004">
    <property type="protein sequence ID" value="ODQ45684.1"/>
    <property type="molecule type" value="Genomic_DNA"/>
</dbReference>
<gene>
    <name evidence="8" type="ORF">PICMEDRAFT_73198</name>
</gene>
<proteinExistence type="inferred from homology"/>
<dbReference type="GeneID" id="30181099"/>
<protein>
    <recommendedName>
        <fullName evidence="7">NADP-dependent oxidoreductase domain-containing protein</fullName>
    </recommendedName>
</protein>
<dbReference type="Gene3D" id="3.20.20.100">
    <property type="entry name" value="NADP-dependent oxidoreductase domain"/>
    <property type="match status" value="1"/>
</dbReference>
<dbReference type="PRINTS" id="PR00069">
    <property type="entry name" value="ALDKETRDTASE"/>
</dbReference>
<evidence type="ECO:0000256" key="2">
    <source>
        <dbReference type="ARBA" id="ARBA00022857"/>
    </source>
</evidence>
<dbReference type="PANTHER" id="PTHR43827">
    <property type="entry name" value="2,5-DIKETO-D-GLUCONIC ACID REDUCTASE"/>
    <property type="match status" value="1"/>
</dbReference>
<evidence type="ECO:0000313" key="8">
    <source>
        <dbReference type="EMBL" id="ODQ45684.1"/>
    </source>
</evidence>
<evidence type="ECO:0000259" key="7">
    <source>
        <dbReference type="Pfam" id="PF00248"/>
    </source>
</evidence>
<dbReference type="PIRSF" id="PIRSF000097">
    <property type="entry name" value="AKR"/>
    <property type="match status" value="1"/>
</dbReference>
<dbReference type="CDD" id="cd19120">
    <property type="entry name" value="AKR_AKR3C2-3"/>
    <property type="match status" value="1"/>
</dbReference>
<evidence type="ECO:0000256" key="3">
    <source>
        <dbReference type="ARBA" id="ARBA00023002"/>
    </source>
</evidence>
<dbReference type="PROSITE" id="PS00062">
    <property type="entry name" value="ALDOKETO_REDUCTASE_2"/>
    <property type="match status" value="1"/>
</dbReference>
<dbReference type="AlphaFoldDB" id="A0A1E3NHT7"/>
<evidence type="ECO:0000256" key="6">
    <source>
        <dbReference type="PIRSR" id="PIRSR000097-3"/>
    </source>
</evidence>
<name>A0A1E3NHT7_9ASCO</name>
<feature type="site" description="Lowers pKa of active site Tyr" evidence="6">
    <location>
        <position position="104"/>
    </location>
</feature>
<dbReference type="STRING" id="763406.A0A1E3NHT7"/>
<dbReference type="InterPro" id="IPR036812">
    <property type="entry name" value="NAD(P)_OxRdtase_dom_sf"/>
</dbReference>
<feature type="domain" description="NADP-dependent oxidoreductase" evidence="7">
    <location>
        <begin position="48"/>
        <end position="304"/>
    </location>
</feature>
<keyword evidence="2" id="KW-0521">NADP</keyword>
<dbReference type="InterPro" id="IPR020471">
    <property type="entry name" value="AKR"/>
</dbReference>
<comment type="similarity">
    <text evidence="1">Belongs to the aldo/keto reductase family.</text>
</comment>
<evidence type="ECO:0000313" key="9">
    <source>
        <dbReference type="Proteomes" id="UP000094455"/>
    </source>
</evidence>
<evidence type="ECO:0000256" key="1">
    <source>
        <dbReference type="ARBA" id="ARBA00007905"/>
    </source>
</evidence>
<dbReference type="PANTHER" id="PTHR43827:SF3">
    <property type="entry name" value="NADP-DEPENDENT OXIDOREDUCTASE DOMAIN-CONTAINING PROTEIN"/>
    <property type="match status" value="1"/>
</dbReference>
<dbReference type="GO" id="GO:0016616">
    <property type="term" value="F:oxidoreductase activity, acting on the CH-OH group of donors, NAD or NADP as acceptor"/>
    <property type="evidence" value="ECO:0007669"/>
    <property type="project" value="UniProtKB-ARBA"/>
</dbReference>
<sequence>MTAATAHSVPIPHSDEQIPVIGFGSGTSWQWKKKASESTAVSADKPSNVDPDLVQSIVDALETGFSHVDTAEFYTTRPDVGQAVNDYLKKHPEKKRSDVFVTDKYNSHPPDTPNVLADGSIRGPYASLKQGLQLMKLDYIDLFLLHTADTPDGLSLEDAWREMIRLRDEGLVKNIGVSNFDVPHLQQLQKATSVLPQVLQLEFHPYLQNQSPGVHEFCRNNNILIEAYGPLVPITKAKEGPLIPLLAELTAKYGVSETQILLKWAHSFGVVTVTTSSKIERMKDILGVFDLELSAEDLKKITDVGNSWFFRAFAIPPLPTWDEQLKKERNVLNI</sequence>
<keyword evidence="3" id="KW-0560">Oxidoreductase</keyword>
<reference evidence="8 9" key="1">
    <citation type="journal article" date="2016" name="Proc. Natl. Acad. Sci. U.S.A.">
        <title>Comparative genomics of biotechnologically important yeasts.</title>
        <authorList>
            <person name="Riley R."/>
            <person name="Haridas S."/>
            <person name="Wolfe K.H."/>
            <person name="Lopes M.R."/>
            <person name="Hittinger C.T."/>
            <person name="Goeker M."/>
            <person name="Salamov A.A."/>
            <person name="Wisecaver J.H."/>
            <person name="Long T.M."/>
            <person name="Calvey C.H."/>
            <person name="Aerts A.L."/>
            <person name="Barry K.W."/>
            <person name="Choi C."/>
            <person name="Clum A."/>
            <person name="Coughlan A.Y."/>
            <person name="Deshpande S."/>
            <person name="Douglass A.P."/>
            <person name="Hanson S.J."/>
            <person name="Klenk H.-P."/>
            <person name="LaButti K.M."/>
            <person name="Lapidus A."/>
            <person name="Lindquist E.A."/>
            <person name="Lipzen A.M."/>
            <person name="Meier-Kolthoff J.P."/>
            <person name="Ohm R.A."/>
            <person name="Otillar R.P."/>
            <person name="Pangilinan J.L."/>
            <person name="Peng Y."/>
            <person name="Rokas A."/>
            <person name="Rosa C.A."/>
            <person name="Scheuner C."/>
            <person name="Sibirny A.A."/>
            <person name="Slot J.C."/>
            <person name="Stielow J.B."/>
            <person name="Sun H."/>
            <person name="Kurtzman C.P."/>
            <person name="Blackwell M."/>
            <person name="Grigoriev I.V."/>
            <person name="Jeffries T.W."/>
        </authorList>
    </citation>
    <scope>NUCLEOTIDE SEQUENCE [LARGE SCALE GENOMIC DNA]</scope>
    <source>
        <strain evidence="8 9">NRRL Y-2026</strain>
    </source>
</reference>
<dbReference type="Proteomes" id="UP000094455">
    <property type="component" value="Unassembled WGS sequence"/>
</dbReference>
<dbReference type="Pfam" id="PF00248">
    <property type="entry name" value="Aldo_ket_red"/>
    <property type="match status" value="1"/>
</dbReference>
<dbReference type="OrthoDB" id="416253at2759"/>
<accession>A0A1E3NHT7</accession>
<feature type="active site" description="Proton donor" evidence="4">
    <location>
        <position position="74"/>
    </location>
</feature>
<evidence type="ECO:0000256" key="4">
    <source>
        <dbReference type="PIRSR" id="PIRSR000097-1"/>
    </source>
</evidence>
<dbReference type="GO" id="GO:0016652">
    <property type="term" value="F:oxidoreductase activity, acting on NAD(P)H as acceptor"/>
    <property type="evidence" value="ECO:0007669"/>
    <property type="project" value="InterPro"/>
</dbReference>
<dbReference type="InterPro" id="IPR023210">
    <property type="entry name" value="NADP_OxRdtase_dom"/>
</dbReference>